<dbReference type="EMBL" id="ABJD02000046">
    <property type="protein sequence ID" value="EDU61719.1"/>
    <property type="molecule type" value="Genomic_DNA"/>
</dbReference>
<protein>
    <submittedName>
        <fullName evidence="1">Uncharacterized protein</fullName>
    </submittedName>
</protein>
<reference evidence="1 2" key="3">
    <citation type="submission" date="2008-05" db="EMBL/GenBank/DDBJ databases">
        <authorList>
            <person name="Fulton L."/>
            <person name="Clifton S."/>
            <person name="Fulton B."/>
            <person name="Xu J."/>
            <person name="Minx P."/>
            <person name="Pepin K.H."/>
            <person name="Johnson M."/>
            <person name="Thiruvilangam P."/>
            <person name="Bhonagiri V."/>
            <person name="Nash W.E."/>
            <person name="Mardis E.R."/>
            <person name="Wilson R.K."/>
        </authorList>
    </citation>
    <scope>NUCLEOTIDE SEQUENCE [LARGE SCALE GENOMIC DNA]</scope>
    <source>
        <strain evidence="1 2">ATCC 25827</strain>
    </source>
</reference>
<evidence type="ECO:0000313" key="2">
    <source>
        <dbReference type="Proteomes" id="UP000004506"/>
    </source>
</evidence>
<dbReference type="Proteomes" id="UP000004506">
    <property type="component" value="Unassembled WGS sequence"/>
</dbReference>
<organism evidence="1 2">
    <name type="scientific">Providencia stuartii ATCC 25827</name>
    <dbReference type="NCBI Taxonomy" id="471874"/>
    <lineage>
        <taxon>Bacteria</taxon>
        <taxon>Pseudomonadati</taxon>
        <taxon>Pseudomonadota</taxon>
        <taxon>Gammaproteobacteria</taxon>
        <taxon>Enterobacterales</taxon>
        <taxon>Morganellaceae</taxon>
        <taxon>Providencia</taxon>
    </lineage>
</organism>
<reference evidence="2" key="1">
    <citation type="submission" date="2008-04" db="EMBL/GenBank/DDBJ databases">
        <title>Draft genome sequence of Providencia stuartii (ATCC 25827).</title>
        <authorList>
            <person name="Sudarsanam P."/>
            <person name="Ley R."/>
            <person name="Guruge J."/>
            <person name="Turnbaugh P.J."/>
            <person name="Mahowald M."/>
            <person name="Liep D."/>
            <person name="Gordon J."/>
        </authorList>
    </citation>
    <scope>NUCLEOTIDE SEQUENCE [LARGE SCALE GENOMIC DNA]</scope>
    <source>
        <strain evidence="2">ATCC 25827</strain>
    </source>
</reference>
<sequence length="39" mass="4501">MWSASYWCFSDKKRGLAATQRFCRTKGKSLLMASREGEL</sequence>
<comment type="caution">
    <text evidence="1">The sequence shown here is derived from an EMBL/GenBank/DDBJ whole genome shotgun (WGS) entry which is preliminary data.</text>
</comment>
<accession>A0AA86Z3R4</accession>
<proteinExistence type="predicted"/>
<evidence type="ECO:0000313" key="1">
    <source>
        <dbReference type="EMBL" id="EDU61719.1"/>
    </source>
</evidence>
<reference evidence="2" key="2">
    <citation type="submission" date="2008-04" db="EMBL/GenBank/DDBJ databases">
        <title>Draft genome sequence of Providencia stuartii(ATCC 25827).</title>
        <authorList>
            <person name="Sudarsanam P."/>
            <person name="Ley R."/>
            <person name="Guruge J."/>
            <person name="Turnbaugh P.J."/>
            <person name="Mahowald M."/>
            <person name="Liep D."/>
            <person name="Gordon J."/>
        </authorList>
    </citation>
    <scope>NUCLEOTIDE SEQUENCE [LARGE SCALE GENOMIC DNA]</scope>
    <source>
        <strain evidence="2">ATCC 25827</strain>
    </source>
</reference>
<gene>
    <name evidence="1" type="ORF">PROSTU_00255</name>
</gene>
<name>A0AA86Z3R4_PROST</name>
<dbReference type="AlphaFoldDB" id="A0AA86Z3R4"/>